<proteinExistence type="inferred from homology"/>
<dbReference type="Proteomes" id="UP000069632">
    <property type="component" value="Unassembled WGS sequence"/>
</dbReference>
<dbReference type="PANTHER" id="PTHR30487:SF0">
    <property type="entry name" value="PREPILIN LEADER PEPTIDASE_N-METHYLTRANSFERASE-RELATED"/>
    <property type="match status" value="1"/>
</dbReference>
<sequence length="261" mass="29363">MIFLMIFYFILGICIGSFSNVLIYRLPESKSINFPASHCQSCLTPLKFYHNVPLFSWIFLGGKCAFCKSKISVQYPLVELAGGLLMVLAFYKEVNGFDYFELLKAFFIGVLFIVLLAMSIIDFRYKGAPDLLLNTAVVLSLLYAFSFDGVKNALIFAAIFYALRFLLSKYKKQEAMGLADVYIFACMGAVLGLNLGFVSIFIGAVLTIPAYAIVAKKDYELPFIPFLAAGLFVVWLFDDWFLEVLKFINNFVLDLYGIPHG</sequence>
<dbReference type="Pfam" id="PF01478">
    <property type="entry name" value="Peptidase_A24"/>
    <property type="match status" value="1"/>
</dbReference>
<feature type="transmembrane region" description="Helical" evidence="7">
    <location>
        <begin position="73"/>
        <end position="91"/>
    </location>
</feature>
<comment type="subcellular location">
    <subcellularLocation>
        <location evidence="1">Cell membrane</location>
        <topology evidence="1">Multi-pass membrane protein</topology>
    </subcellularLocation>
</comment>
<keyword evidence="3" id="KW-1003">Cell membrane</keyword>
<evidence type="ECO:0000256" key="1">
    <source>
        <dbReference type="ARBA" id="ARBA00004651"/>
    </source>
</evidence>
<evidence type="ECO:0000256" key="2">
    <source>
        <dbReference type="ARBA" id="ARBA00005801"/>
    </source>
</evidence>
<evidence type="ECO:0000256" key="7">
    <source>
        <dbReference type="SAM" id="Phobius"/>
    </source>
</evidence>
<evidence type="ECO:0000259" key="9">
    <source>
        <dbReference type="Pfam" id="PF06750"/>
    </source>
</evidence>
<evidence type="ECO:0000256" key="5">
    <source>
        <dbReference type="ARBA" id="ARBA00022989"/>
    </source>
</evidence>
<protein>
    <submittedName>
        <fullName evidence="10">Peptidase A24 N-domain-containing protein</fullName>
    </submittedName>
</protein>
<dbReference type="GO" id="GO:0005886">
    <property type="term" value="C:plasma membrane"/>
    <property type="evidence" value="ECO:0007669"/>
    <property type="project" value="UniProtKB-SubCell"/>
</dbReference>
<dbReference type="InterPro" id="IPR050882">
    <property type="entry name" value="Prepilin_peptidase/N-MTase"/>
</dbReference>
<dbReference type="AlphaFoldDB" id="A0A128EK52"/>
<dbReference type="InterPro" id="IPR010627">
    <property type="entry name" value="Prepilin_pept_A24_N"/>
</dbReference>
<dbReference type="PANTHER" id="PTHR30487">
    <property type="entry name" value="TYPE 4 PREPILIN-LIKE PROTEINS LEADER PEPTIDE-PROCESSING ENZYME"/>
    <property type="match status" value="1"/>
</dbReference>
<feature type="transmembrane region" description="Helical" evidence="7">
    <location>
        <begin position="182"/>
        <end position="213"/>
    </location>
</feature>
<accession>A0A128EK52</accession>
<evidence type="ECO:0000256" key="4">
    <source>
        <dbReference type="ARBA" id="ARBA00022692"/>
    </source>
</evidence>
<dbReference type="GO" id="GO:0006465">
    <property type="term" value="P:signal peptide processing"/>
    <property type="evidence" value="ECO:0007669"/>
    <property type="project" value="TreeGrafter"/>
</dbReference>
<evidence type="ECO:0000313" key="11">
    <source>
        <dbReference type="Proteomes" id="UP000069632"/>
    </source>
</evidence>
<dbReference type="InterPro" id="IPR000045">
    <property type="entry name" value="Prepilin_IV_endopep_pep"/>
</dbReference>
<feature type="transmembrane region" description="Helical" evidence="7">
    <location>
        <begin position="219"/>
        <end position="237"/>
    </location>
</feature>
<evidence type="ECO:0000313" key="10">
    <source>
        <dbReference type="EMBL" id="CZE48782.1"/>
    </source>
</evidence>
<keyword evidence="6 7" id="KW-0472">Membrane</keyword>
<feature type="transmembrane region" description="Helical" evidence="7">
    <location>
        <begin position="103"/>
        <end position="121"/>
    </location>
</feature>
<feature type="domain" description="Prepilin peptidase A24 N-terminal" evidence="9">
    <location>
        <begin position="10"/>
        <end position="92"/>
    </location>
</feature>
<evidence type="ECO:0000256" key="3">
    <source>
        <dbReference type="ARBA" id="ARBA00022475"/>
    </source>
</evidence>
<dbReference type="RefSeq" id="WP_075540448.1">
    <property type="nucleotide sequence ID" value="NZ_CP053844.1"/>
</dbReference>
<organism evidence="10 11">
    <name type="scientific">Campylobacter geochelonis</name>
    <dbReference type="NCBI Taxonomy" id="1780362"/>
    <lineage>
        <taxon>Bacteria</taxon>
        <taxon>Pseudomonadati</taxon>
        <taxon>Campylobacterota</taxon>
        <taxon>Epsilonproteobacteria</taxon>
        <taxon>Campylobacterales</taxon>
        <taxon>Campylobacteraceae</taxon>
        <taxon>Campylobacter</taxon>
    </lineage>
</organism>
<dbReference type="Pfam" id="PF06750">
    <property type="entry name" value="A24_N_bact"/>
    <property type="match status" value="1"/>
</dbReference>
<keyword evidence="4 7" id="KW-0812">Transmembrane</keyword>
<dbReference type="EMBL" id="FIZP01000011">
    <property type="protein sequence ID" value="CZE48782.1"/>
    <property type="molecule type" value="Genomic_DNA"/>
</dbReference>
<name>A0A128EK52_9BACT</name>
<reference evidence="10 11" key="1">
    <citation type="submission" date="2016-02" db="EMBL/GenBank/DDBJ databases">
        <authorList>
            <consortium name="Pathogen Informatics"/>
        </authorList>
    </citation>
    <scope>NUCLEOTIDE SEQUENCE [LARGE SCALE GENOMIC DNA]</scope>
    <source>
        <strain evidence="10 11">RC20</strain>
    </source>
</reference>
<comment type="similarity">
    <text evidence="2">Belongs to the peptidase A24 family.</text>
</comment>
<gene>
    <name evidence="10" type="primary">pppA</name>
    <name evidence="10" type="ORF">ERS672216_01591</name>
</gene>
<dbReference type="OrthoDB" id="9789291at2"/>
<keyword evidence="5 7" id="KW-1133">Transmembrane helix</keyword>
<dbReference type="GO" id="GO:0004190">
    <property type="term" value="F:aspartic-type endopeptidase activity"/>
    <property type="evidence" value="ECO:0007669"/>
    <property type="project" value="InterPro"/>
</dbReference>
<dbReference type="Gene3D" id="1.20.120.1220">
    <property type="match status" value="1"/>
</dbReference>
<evidence type="ECO:0000259" key="8">
    <source>
        <dbReference type="Pfam" id="PF01478"/>
    </source>
</evidence>
<keyword evidence="11" id="KW-1185">Reference proteome</keyword>
<feature type="domain" description="Prepilin type IV endopeptidase peptidase" evidence="8">
    <location>
        <begin position="110"/>
        <end position="208"/>
    </location>
</feature>
<evidence type="ECO:0000256" key="6">
    <source>
        <dbReference type="ARBA" id="ARBA00023136"/>
    </source>
</evidence>
<feature type="transmembrane region" description="Helical" evidence="7">
    <location>
        <begin position="6"/>
        <end position="24"/>
    </location>
</feature>